<accession>A0ACB9FET8</accession>
<comment type="caution">
    <text evidence="1">The sequence shown here is derived from an EMBL/GenBank/DDBJ whole genome shotgun (WGS) entry which is preliminary data.</text>
</comment>
<keyword evidence="2" id="KW-1185">Reference proteome</keyword>
<evidence type="ECO:0000313" key="1">
    <source>
        <dbReference type="EMBL" id="KAI3769506.1"/>
    </source>
</evidence>
<gene>
    <name evidence="1" type="ORF">L6452_00612</name>
</gene>
<proteinExistence type="predicted"/>
<sequence length="151" mass="17767">MNGESERSWKGRGNDSDTQRIRVISTPQEYHNYRGKKKEFVCHKEVHIPVNDFRQPWKKRLTDLLPTKNLRIPKESPVDLSLRLDEIVFVEWCGVGYPPWNAFVAQLPPIKGMWYGLLDNMDGRVLRESFSHPNLWRFDSSSPLIIKKIFT</sequence>
<dbReference type="EMBL" id="CM042047">
    <property type="protein sequence ID" value="KAI3769506.1"/>
    <property type="molecule type" value="Genomic_DNA"/>
</dbReference>
<protein>
    <submittedName>
        <fullName evidence="1">Uncharacterized protein</fullName>
    </submittedName>
</protein>
<evidence type="ECO:0000313" key="2">
    <source>
        <dbReference type="Proteomes" id="UP001055879"/>
    </source>
</evidence>
<dbReference type="Proteomes" id="UP001055879">
    <property type="component" value="Linkage Group LG01"/>
</dbReference>
<reference evidence="1 2" key="2">
    <citation type="journal article" date="2022" name="Mol. Ecol. Resour.">
        <title>The genomes of chicory, endive, great burdock and yacon provide insights into Asteraceae paleo-polyploidization history and plant inulin production.</title>
        <authorList>
            <person name="Fan W."/>
            <person name="Wang S."/>
            <person name="Wang H."/>
            <person name="Wang A."/>
            <person name="Jiang F."/>
            <person name="Liu H."/>
            <person name="Zhao H."/>
            <person name="Xu D."/>
            <person name="Zhang Y."/>
        </authorList>
    </citation>
    <scope>NUCLEOTIDE SEQUENCE [LARGE SCALE GENOMIC DNA]</scope>
    <source>
        <strain evidence="2">cv. Niubang</strain>
    </source>
</reference>
<reference evidence="2" key="1">
    <citation type="journal article" date="2022" name="Mol. Ecol. Resour.">
        <title>The genomes of chicory, endive, great burdock and yacon provide insights into Asteraceae palaeo-polyploidization history and plant inulin production.</title>
        <authorList>
            <person name="Fan W."/>
            <person name="Wang S."/>
            <person name="Wang H."/>
            <person name="Wang A."/>
            <person name="Jiang F."/>
            <person name="Liu H."/>
            <person name="Zhao H."/>
            <person name="Xu D."/>
            <person name="Zhang Y."/>
        </authorList>
    </citation>
    <scope>NUCLEOTIDE SEQUENCE [LARGE SCALE GENOMIC DNA]</scope>
    <source>
        <strain evidence="2">cv. Niubang</strain>
    </source>
</reference>
<organism evidence="1 2">
    <name type="scientific">Arctium lappa</name>
    <name type="common">Greater burdock</name>
    <name type="synonym">Lappa major</name>
    <dbReference type="NCBI Taxonomy" id="4217"/>
    <lineage>
        <taxon>Eukaryota</taxon>
        <taxon>Viridiplantae</taxon>
        <taxon>Streptophyta</taxon>
        <taxon>Embryophyta</taxon>
        <taxon>Tracheophyta</taxon>
        <taxon>Spermatophyta</taxon>
        <taxon>Magnoliopsida</taxon>
        <taxon>eudicotyledons</taxon>
        <taxon>Gunneridae</taxon>
        <taxon>Pentapetalae</taxon>
        <taxon>asterids</taxon>
        <taxon>campanulids</taxon>
        <taxon>Asterales</taxon>
        <taxon>Asteraceae</taxon>
        <taxon>Carduoideae</taxon>
        <taxon>Cardueae</taxon>
        <taxon>Arctiinae</taxon>
        <taxon>Arctium</taxon>
    </lineage>
</organism>
<name>A0ACB9FET8_ARCLA</name>